<feature type="region of interest" description="Disordered" evidence="1">
    <location>
        <begin position="1"/>
        <end position="82"/>
    </location>
</feature>
<sequence>MDGGGGDEAGAGDASNPVTTRRPAAPTPLSKKRYKKLDLKSFFPSTNSTSGSNSGPSTRESGNVVVPESEEQEELRDSEPHPVETVQEMDHRFNEVSSELLICFSCLDPRDSFSMFDLEKIARITEIYDQDFSIVDRSNIRDELENNQLLLV</sequence>
<keyword evidence="3" id="KW-1185">Reference proteome</keyword>
<gene>
    <name evidence="2" type="ORF">NCGR_LOCUS37727</name>
</gene>
<proteinExistence type="predicted"/>
<evidence type="ECO:0000313" key="2">
    <source>
        <dbReference type="EMBL" id="CAD6254119.1"/>
    </source>
</evidence>
<dbReference type="AlphaFoldDB" id="A0A811QDI8"/>
<comment type="caution">
    <text evidence="2">The sequence shown here is derived from an EMBL/GenBank/DDBJ whole genome shotgun (WGS) entry which is preliminary data.</text>
</comment>
<dbReference type="EMBL" id="CAJGYO010000009">
    <property type="protein sequence ID" value="CAD6254119.1"/>
    <property type="molecule type" value="Genomic_DNA"/>
</dbReference>
<dbReference type="PANTHER" id="PTHR11697:SF230">
    <property type="entry name" value="ZINC FINGER, MYM DOMAIN CONTAINING 1"/>
    <property type="match status" value="1"/>
</dbReference>
<evidence type="ECO:0000256" key="1">
    <source>
        <dbReference type="SAM" id="MobiDB-lite"/>
    </source>
</evidence>
<protein>
    <submittedName>
        <fullName evidence="2">Uncharacterized protein</fullName>
    </submittedName>
</protein>
<dbReference type="Proteomes" id="UP000604825">
    <property type="component" value="Unassembled WGS sequence"/>
</dbReference>
<evidence type="ECO:0000313" key="3">
    <source>
        <dbReference type="Proteomes" id="UP000604825"/>
    </source>
</evidence>
<feature type="compositionally biased region" description="Low complexity" evidence="1">
    <location>
        <begin position="11"/>
        <end position="28"/>
    </location>
</feature>
<organism evidence="2 3">
    <name type="scientific">Miscanthus lutarioriparius</name>
    <dbReference type="NCBI Taxonomy" id="422564"/>
    <lineage>
        <taxon>Eukaryota</taxon>
        <taxon>Viridiplantae</taxon>
        <taxon>Streptophyta</taxon>
        <taxon>Embryophyta</taxon>
        <taxon>Tracheophyta</taxon>
        <taxon>Spermatophyta</taxon>
        <taxon>Magnoliopsida</taxon>
        <taxon>Liliopsida</taxon>
        <taxon>Poales</taxon>
        <taxon>Poaceae</taxon>
        <taxon>PACMAD clade</taxon>
        <taxon>Panicoideae</taxon>
        <taxon>Andropogonodae</taxon>
        <taxon>Andropogoneae</taxon>
        <taxon>Saccharinae</taxon>
        <taxon>Miscanthus</taxon>
    </lineage>
</organism>
<accession>A0A811QDI8</accession>
<feature type="compositionally biased region" description="Low complexity" evidence="1">
    <location>
        <begin position="41"/>
        <end position="57"/>
    </location>
</feature>
<dbReference type="OrthoDB" id="6778351at2759"/>
<dbReference type="InterPro" id="IPR055298">
    <property type="entry name" value="AtLOH3-like"/>
</dbReference>
<name>A0A811QDI8_9POAL</name>
<dbReference type="PANTHER" id="PTHR11697">
    <property type="entry name" value="GENERAL TRANSCRIPTION FACTOR 2-RELATED ZINC FINGER PROTEIN"/>
    <property type="match status" value="1"/>
</dbReference>
<reference evidence="2" key="1">
    <citation type="submission" date="2020-10" db="EMBL/GenBank/DDBJ databases">
        <authorList>
            <person name="Han B."/>
            <person name="Lu T."/>
            <person name="Zhao Q."/>
            <person name="Huang X."/>
            <person name="Zhao Y."/>
        </authorList>
    </citation>
    <scope>NUCLEOTIDE SEQUENCE</scope>
</reference>